<dbReference type="EC" id="2.7.4.1" evidence="6 7"/>
<evidence type="ECO:0000259" key="9">
    <source>
        <dbReference type="Pfam" id="PF02503"/>
    </source>
</evidence>
<dbReference type="Pfam" id="PF13089">
    <property type="entry name" value="PP_kinase_N"/>
    <property type="match status" value="1"/>
</dbReference>
<comment type="cofactor">
    <cofactor evidence="6">
        <name>Mg(2+)</name>
        <dbReference type="ChEBI" id="CHEBI:18420"/>
    </cofactor>
</comment>
<evidence type="ECO:0000259" key="10">
    <source>
        <dbReference type="Pfam" id="PF13089"/>
    </source>
</evidence>
<evidence type="ECO:0000259" key="12">
    <source>
        <dbReference type="Pfam" id="PF17941"/>
    </source>
</evidence>
<evidence type="ECO:0000313" key="14">
    <source>
        <dbReference type="Proteomes" id="UP000278351"/>
    </source>
</evidence>
<sequence length="711" mass="82896">MLPVKHKKVPVKKTEKTDKTGTTTFKKRKTIVRDISWLSFNARVLQEAADTTVPLLERIRFLGIFSNNLDEFFRVRVATLKRMGVVGRSAKMHLEENPDQILDEIQRTVISQQQEFNRIWKEIEEELKKEKISLHTDKQLNRDQQKFVTNYFNEEVRTNIIPLMIEGIPQMPFLRDKSIYLAVLLAREDNSIRQKFALIEIPTTVLPRFLILPSKEGEHSIILLEDVIRFNLPHIFSFFGYDKFSSWIIKVTRDAELDIDNDIATSLIHQIEKGIKARRKGKPVRFIYDQQIDPIILEYLMRRLGLSKKDNLIPGGRIHNFKDFMDFPEKVFTRERTRRKTFIHPLFQNAPSVMQVIAMQDVMLHFPYHSFDTIIDLLREAAMDPNVTTIKITAYRLARNSRIINALINAVRNGKQVVVVLELRARFDEEANLQWKERLEEEGVKVLYGIPGMKVHAKLCVIKKRIGAKTVQCGFVSTGNLNEKTARVYGDHCLLTANRGIMADINRIFAYLEKQSHDEKLLMACKTLIVSPFNMRRFFLRMLDREIRNARRKKPAGVIIKMNSLSDDELIAKLYDAAKAGVEVRMVIRGICCAYTENKKWKKNIEAVSIVDEYLEHARVFIFHNNGHEKTFIASSDWMVRNLDHRVETAVPIENKVIQQELSEILNIQLNSNVKVRILDNEQQNAYKHNSGKKIRAQVEIFKYLHEKTYL</sequence>
<keyword evidence="3 6" id="KW-0547">Nucleotide-binding</keyword>
<dbReference type="AlphaFoldDB" id="A0A3N4Q121"/>
<dbReference type="HAMAP" id="MF_00347">
    <property type="entry name" value="Polyphosphate_kinase"/>
    <property type="match status" value="1"/>
</dbReference>
<dbReference type="GO" id="GO:0005524">
    <property type="term" value="F:ATP binding"/>
    <property type="evidence" value="ECO:0007669"/>
    <property type="project" value="UniProtKB-KW"/>
</dbReference>
<dbReference type="GO" id="GO:0008976">
    <property type="term" value="F:polyphosphate kinase activity"/>
    <property type="evidence" value="ECO:0007669"/>
    <property type="project" value="UniProtKB-UniRule"/>
</dbReference>
<comment type="function">
    <text evidence="6 7">Catalyzes the reversible transfer of the terminal phosphate of ATP to form a long-chain polyphosphate (polyP).</text>
</comment>
<keyword evidence="5 6" id="KW-0067">ATP-binding</keyword>
<keyword evidence="6" id="KW-0460">Magnesium</keyword>
<dbReference type="PANTHER" id="PTHR30218">
    <property type="entry name" value="POLYPHOSPHATE KINASE"/>
    <property type="match status" value="1"/>
</dbReference>
<dbReference type="Pfam" id="PF13090">
    <property type="entry name" value="PP_kinase_C"/>
    <property type="match status" value="1"/>
</dbReference>
<evidence type="ECO:0000256" key="3">
    <source>
        <dbReference type="ARBA" id="ARBA00022741"/>
    </source>
</evidence>
<dbReference type="SUPFAM" id="SSF140356">
    <property type="entry name" value="PPK N-terminal domain-like"/>
    <property type="match status" value="1"/>
</dbReference>
<dbReference type="InterPro" id="IPR025198">
    <property type="entry name" value="PPK_N_dom"/>
</dbReference>
<keyword evidence="6" id="KW-0479">Metal-binding</keyword>
<protein>
    <recommendedName>
        <fullName evidence="6 7">Polyphosphate kinase</fullName>
        <ecNumber evidence="6 7">2.7.4.1</ecNumber>
    </recommendedName>
    <alternativeName>
        <fullName evidence="6">ATP-polyphosphate phosphotransferase</fullName>
    </alternativeName>
    <alternativeName>
        <fullName evidence="6">Polyphosphoric acid kinase</fullName>
    </alternativeName>
</protein>
<evidence type="ECO:0000313" key="13">
    <source>
        <dbReference type="EMBL" id="RPE09947.1"/>
    </source>
</evidence>
<feature type="compositionally biased region" description="Basic residues" evidence="8">
    <location>
        <begin position="1"/>
        <end position="11"/>
    </location>
</feature>
<dbReference type="InterPro" id="IPR024953">
    <property type="entry name" value="PP_kinase_middle"/>
</dbReference>
<dbReference type="NCBIfam" id="NF003917">
    <property type="entry name" value="PRK05443.1-1"/>
    <property type="match status" value="1"/>
</dbReference>
<feature type="binding site" evidence="6">
    <location>
        <position position="617"/>
    </location>
    <ligand>
        <name>ATP</name>
        <dbReference type="ChEBI" id="CHEBI:30616"/>
    </ligand>
</feature>
<dbReference type="Gene3D" id="3.30.1840.10">
    <property type="entry name" value="Polyphosphate kinase middle domain"/>
    <property type="match status" value="1"/>
</dbReference>
<dbReference type="NCBIfam" id="TIGR03705">
    <property type="entry name" value="poly_P_kin"/>
    <property type="match status" value="1"/>
</dbReference>
<comment type="PTM">
    <text evidence="6 7">An intermediate of this reaction is the autophosphorylated ppk in which a phosphate is covalently linked to a histidine residue through a N-P bond.</text>
</comment>
<evidence type="ECO:0000256" key="6">
    <source>
        <dbReference type="HAMAP-Rule" id="MF_00347"/>
    </source>
</evidence>
<feature type="domain" description="Polyphosphate kinase middle" evidence="9">
    <location>
        <begin position="144"/>
        <end position="327"/>
    </location>
</feature>
<evidence type="ECO:0000259" key="11">
    <source>
        <dbReference type="Pfam" id="PF13090"/>
    </source>
</evidence>
<dbReference type="Gene3D" id="1.20.58.310">
    <property type="entry name" value="Polyphosphate kinase N-terminal domain"/>
    <property type="match status" value="1"/>
</dbReference>
<feature type="binding site" evidence="6">
    <location>
        <position position="426"/>
    </location>
    <ligand>
        <name>Mg(2+)</name>
        <dbReference type="ChEBI" id="CHEBI:18420"/>
    </ligand>
</feature>
<dbReference type="Gene3D" id="3.30.870.10">
    <property type="entry name" value="Endonuclease Chain A"/>
    <property type="match status" value="2"/>
</dbReference>
<evidence type="ECO:0000256" key="7">
    <source>
        <dbReference type="RuleBase" id="RU003800"/>
    </source>
</evidence>
<dbReference type="GO" id="GO:0006799">
    <property type="term" value="P:polyphosphate biosynthetic process"/>
    <property type="evidence" value="ECO:0007669"/>
    <property type="project" value="UniProtKB-UniRule"/>
</dbReference>
<comment type="catalytic activity">
    <reaction evidence="6 7">
        <text>[phosphate](n) + ATP = [phosphate](n+1) + ADP</text>
        <dbReference type="Rhea" id="RHEA:19573"/>
        <dbReference type="Rhea" id="RHEA-COMP:9859"/>
        <dbReference type="Rhea" id="RHEA-COMP:14280"/>
        <dbReference type="ChEBI" id="CHEBI:16838"/>
        <dbReference type="ChEBI" id="CHEBI:30616"/>
        <dbReference type="ChEBI" id="CHEBI:456216"/>
        <dbReference type="EC" id="2.7.4.1"/>
    </reaction>
</comment>
<organism evidence="13 14">
    <name type="scientific">Chitinophaga lutea</name>
    <dbReference type="NCBI Taxonomy" id="2488634"/>
    <lineage>
        <taxon>Bacteria</taxon>
        <taxon>Pseudomonadati</taxon>
        <taxon>Bacteroidota</taxon>
        <taxon>Chitinophagia</taxon>
        <taxon>Chitinophagales</taxon>
        <taxon>Chitinophagaceae</taxon>
        <taxon>Chitinophaga</taxon>
    </lineage>
</organism>
<dbReference type="InterPro" id="IPR003414">
    <property type="entry name" value="PP_kinase"/>
</dbReference>
<evidence type="ECO:0000256" key="5">
    <source>
        <dbReference type="ARBA" id="ARBA00022840"/>
    </source>
</evidence>
<keyword evidence="2 6" id="KW-0808">Transferase</keyword>
<keyword evidence="1 6" id="KW-0597">Phosphoprotein</keyword>
<feature type="region of interest" description="Disordered" evidence="8">
    <location>
        <begin position="1"/>
        <end position="20"/>
    </location>
</feature>
<feature type="binding site" evidence="6">
    <location>
        <position position="589"/>
    </location>
    <ligand>
        <name>ATP</name>
        <dbReference type="ChEBI" id="CHEBI:30616"/>
    </ligand>
</feature>
<proteinExistence type="inferred from homology"/>
<dbReference type="SUPFAM" id="SSF56024">
    <property type="entry name" value="Phospholipase D/nuclease"/>
    <property type="match status" value="2"/>
</dbReference>
<feature type="domain" description="Polyphosphate kinase N-terminal" evidence="10">
    <location>
        <begin position="32"/>
        <end position="134"/>
    </location>
</feature>
<name>A0A3N4Q121_9BACT</name>
<dbReference type="PIRSF" id="PIRSF015589">
    <property type="entry name" value="PP_kinase"/>
    <property type="match status" value="1"/>
</dbReference>
<dbReference type="GO" id="GO:0046872">
    <property type="term" value="F:metal ion binding"/>
    <property type="evidence" value="ECO:0007669"/>
    <property type="project" value="UniProtKB-KW"/>
</dbReference>
<dbReference type="InterPro" id="IPR041108">
    <property type="entry name" value="PP_kinase_C_1"/>
</dbReference>
<feature type="binding site" evidence="6">
    <location>
        <position position="68"/>
    </location>
    <ligand>
        <name>ATP</name>
        <dbReference type="ChEBI" id="CHEBI:30616"/>
    </ligand>
</feature>
<dbReference type="EMBL" id="RPDH01000002">
    <property type="protein sequence ID" value="RPE09947.1"/>
    <property type="molecule type" value="Genomic_DNA"/>
</dbReference>
<gene>
    <name evidence="13" type="primary">ppk1</name>
    <name evidence="6" type="synonym">ppk</name>
    <name evidence="13" type="ORF">EGT74_15100</name>
</gene>
<dbReference type="InterPro" id="IPR036832">
    <property type="entry name" value="PPK_N_dom_sf"/>
</dbReference>
<feature type="binding site" evidence="6">
    <location>
        <position position="396"/>
    </location>
    <ligand>
        <name>Mg(2+)</name>
        <dbReference type="ChEBI" id="CHEBI:18420"/>
    </ligand>
</feature>
<dbReference type="InterPro" id="IPR025200">
    <property type="entry name" value="PPK_C_dom2"/>
</dbReference>
<dbReference type="GO" id="GO:0009358">
    <property type="term" value="C:polyphosphate kinase complex"/>
    <property type="evidence" value="ECO:0007669"/>
    <property type="project" value="InterPro"/>
</dbReference>
<reference evidence="13 14" key="1">
    <citation type="submission" date="2018-11" db="EMBL/GenBank/DDBJ databases">
        <title>Chitinophaga lutea sp.nov., isolate from arsenic contaminated soil.</title>
        <authorList>
            <person name="Zong Y."/>
        </authorList>
    </citation>
    <scope>NUCLEOTIDE SEQUENCE [LARGE SCALE GENOMIC DNA]</scope>
    <source>
        <strain evidence="13 14">ZY74</strain>
    </source>
</reference>
<evidence type="ECO:0000256" key="8">
    <source>
        <dbReference type="SAM" id="MobiDB-lite"/>
    </source>
</evidence>
<dbReference type="OrthoDB" id="9761456at2"/>
<evidence type="ECO:0000256" key="2">
    <source>
        <dbReference type="ARBA" id="ARBA00022679"/>
    </source>
</evidence>
<feature type="domain" description="Polyphosphate kinase C-terminal" evidence="11">
    <location>
        <begin position="528"/>
        <end position="698"/>
    </location>
</feature>
<dbReference type="SUPFAM" id="SSF143724">
    <property type="entry name" value="PHP14-like"/>
    <property type="match status" value="1"/>
</dbReference>
<dbReference type="Pfam" id="PF17941">
    <property type="entry name" value="PP_kinase_C_1"/>
    <property type="match status" value="1"/>
</dbReference>
<dbReference type="Proteomes" id="UP000278351">
    <property type="component" value="Unassembled WGS sequence"/>
</dbReference>
<feature type="binding site" evidence="6">
    <location>
        <position position="489"/>
    </location>
    <ligand>
        <name>ATP</name>
        <dbReference type="ChEBI" id="CHEBI:30616"/>
    </ligand>
</feature>
<dbReference type="PANTHER" id="PTHR30218:SF0">
    <property type="entry name" value="POLYPHOSPHATE KINASE"/>
    <property type="match status" value="1"/>
</dbReference>
<keyword evidence="4 6" id="KW-0418">Kinase</keyword>
<dbReference type="Pfam" id="PF02503">
    <property type="entry name" value="PP_kinase"/>
    <property type="match status" value="1"/>
</dbReference>
<feature type="domain" description="Polyphosphate kinase C-terminal" evidence="12">
    <location>
        <begin position="353"/>
        <end position="517"/>
    </location>
</feature>
<accession>A0A3N4Q121</accession>
<evidence type="ECO:0000256" key="1">
    <source>
        <dbReference type="ARBA" id="ARBA00022553"/>
    </source>
</evidence>
<dbReference type="CDD" id="cd09164">
    <property type="entry name" value="PLDc_EcPPK1_C1_like"/>
    <property type="match status" value="1"/>
</dbReference>
<evidence type="ECO:0000256" key="4">
    <source>
        <dbReference type="ARBA" id="ARBA00022777"/>
    </source>
</evidence>
<keyword evidence="14" id="KW-1185">Reference proteome</keyword>
<comment type="caution">
    <text evidence="13">The sequence shown here is derived from an EMBL/GenBank/DDBJ whole genome shotgun (WGS) entry which is preliminary data.</text>
</comment>
<comment type="similarity">
    <text evidence="6 7">Belongs to the polyphosphate kinase 1 (PPK1) family.</text>
</comment>
<feature type="active site" description="Phosphohistidine intermediate" evidence="6">
    <location>
        <position position="456"/>
    </location>
</feature>
<dbReference type="InterPro" id="IPR036830">
    <property type="entry name" value="PP_kinase_middle_dom_sf"/>
</dbReference>